<accession>A0A939C661</accession>
<feature type="region of interest" description="Disordered" evidence="1">
    <location>
        <begin position="1"/>
        <end position="21"/>
    </location>
</feature>
<comment type="caution">
    <text evidence="2">The sequence shown here is derived from an EMBL/GenBank/DDBJ whole genome shotgun (WGS) entry which is preliminary data.</text>
</comment>
<evidence type="ECO:0000313" key="3">
    <source>
        <dbReference type="Proteomes" id="UP000663801"/>
    </source>
</evidence>
<dbReference type="Pfam" id="PF01663">
    <property type="entry name" value="Phosphodiest"/>
    <property type="match status" value="1"/>
</dbReference>
<keyword evidence="3" id="KW-1185">Reference proteome</keyword>
<evidence type="ECO:0000313" key="2">
    <source>
        <dbReference type="EMBL" id="MBM9477674.1"/>
    </source>
</evidence>
<dbReference type="InterPro" id="IPR017850">
    <property type="entry name" value="Alkaline_phosphatase_core_sf"/>
</dbReference>
<dbReference type="PANTHER" id="PTHR10151:SF120">
    <property type="entry name" value="BIS(5'-ADENOSYL)-TRIPHOSPHATASE"/>
    <property type="match status" value="1"/>
</dbReference>
<dbReference type="PROSITE" id="PS51318">
    <property type="entry name" value="TAT"/>
    <property type="match status" value="1"/>
</dbReference>
<evidence type="ECO:0000256" key="1">
    <source>
        <dbReference type="SAM" id="MobiDB-lite"/>
    </source>
</evidence>
<dbReference type="AlphaFoldDB" id="A0A939C661"/>
<dbReference type="Proteomes" id="UP000663801">
    <property type="component" value="Unassembled WGS sequence"/>
</dbReference>
<dbReference type="SUPFAM" id="SSF53649">
    <property type="entry name" value="Alkaline phosphatase-like"/>
    <property type="match status" value="1"/>
</dbReference>
<gene>
    <name evidence="2" type="ORF">JL107_14575</name>
</gene>
<dbReference type="InterPro" id="IPR006311">
    <property type="entry name" value="TAT_signal"/>
</dbReference>
<dbReference type="EMBL" id="JAERWL010000012">
    <property type="protein sequence ID" value="MBM9477674.1"/>
    <property type="molecule type" value="Genomic_DNA"/>
</dbReference>
<dbReference type="Gene3D" id="3.40.720.10">
    <property type="entry name" value="Alkaline Phosphatase, subunit A"/>
    <property type="match status" value="1"/>
</dbReference>
<dbReference type="InterPro" id="IPR002591">
    <property type="entry name" value="Phosphodiest/P_Trfase"/>
</dbReference>
<protein>
    <submittedName>
        <fullName evidence="2">Alkaline phosphatase family protein</fullName>
    </submittedName>
</protein>
<dbReference type="PANTHER" id="PTHR10151">
    <property type="entry name" value="ECTONUCLEOTIDE PYROPHOSPHATASE/PHOSPHODIESTERASE"/>
    <property type="match status" value="1"/>
</dbReference>
<sequence>MSTTPQTPAHDATGEPGPRDPLRRNFFRAAALGGAAVLFSTATPAAAAGVAGGLRVYVVVVDGTRPDEIGPVFTPRLHRLRTEGTWFPNARSLPVMETIPNHVMMMTGVRPDRSGVPANAVFDRAENVVRDLDRPSDLQFPTLLDRVAATGRTTGSVLSKKDLFGIFGTRATTRWEPFPLLPITEHAPDVATTNALLAMVDGVDPDLVFVNLGDTDRVGHSDVTGTTVTAARTAALLNTDTQVGRFVDHLQATGRWERSVLLVLADHSMDWSRPDSFISVNQILQARPDLQAGVRIAQNGGADLLYWLGSSASRPAALADIRRLVTAHPGVLSVRTPAELRLGARAGDLVAYCRPGWRFTDPTPLSNPIPGNHGHPATEPIPFLVAGGHPAVRRGRVVEQRVCTMDIAPTVGPMFGLAAPPGGYDGSAFSSAFSVTQH</sequence>
<organism evidence="2 3">
    <name type="scientific">Nakamurella flavida</name>
    <dbReference type="NCBI Taxonomy" id="363630"/>
    <lineage>
        <taxon>Bacteria</taxon>
        <taxon>Bacillati</taxon>
        <taxon>Actinomycetota</taxon>
        <taxon>Actinomycetes</taxon>
        <taxon>Nakamurellales</taxon>
        <taxon>Nakamurellaceae</taxon>
        <taxon>Nakamurella</taxon>
    </lineage>
</organism>
<dbReference type="GO" id="GO:0016787">
    <property type="term" value="F:hydrolase activity"/>
    <property type="evidence" value="ECO:0007669"/>
    <property type="project" value="UniProtKB-ARBA"/>
</dbReference>
<proteinExistence type="predicted"/>
<dbReference type="RefSeq" id="WP_205257796.1">
    <property type="nucleotide sequence ID" value="NZ_BAAAPV010000005.1"/>
</dbReference>
<name>A0A939C661_9ACTN</name>
<reference evidence="2" key="1">
    <citation type="submission" date="2021-01" db="EMBL/GenBank/DDBJ databases">
        <title>KCTC 19127 draft genome.</title>
        <authorList>
            <person name="An D."/>
        </authorList>
    </citation>
    <scope>NUCLEOTIDE SEQUENCE</scope>
    <source>
        <strain evidence="2">KCTC 19127</strain>
    </source>
</reference>